<dbReference type="Proteomes" id="UP000009173">
    <property type="component" value="Plasmid pDVUL01"/>
</dbReference>
<organism evidence="1 2">
    <name type="scientific">Nitratidesulfovibrio vulgaris (strain DP4)</name>
    <name type="common">Desulfovibrio vulgaris</name>
    <dbReference type="NCBI Taxonomy" id="391774"/>
    <lineage>
        <taxon>Bacteria</taxon>
        <taxon>Pseudomonadati</taxon>
        <taxon>Thermodesulfobacteriota</taxon>
        <taxon>Desulfovibrionia</taxon>
        <taxon>Desulfovibrionales</taxon>
        <taxon>Desulfovibrionaceae</taxon>
        <taxon>Nitratidesulfovibrio</taxon>
    </lineage>
</organism>
<keyword evidence="1" id="KW-0614">Plasmid</keyword>
<protein>
    <submittedName>
        <fullName evidence="1">Uncharacterized protein</fullName>
    </submittedName>
</protein>
<accession>A0A0H3ACP4</accession>
<dbReference type="EMBL" id="CP000528">
    <property type="protein sequence ID" value="ABM30099.1"/>
    <property type="molecule type" value="Genomic_DNA"/>
</dbReference>
<evidence type="ECO:0000313" key="2">
    <source>
        <dbReference type="Proteomes" id="UP000009173"/>
    </source>
</evidence>
<name>A0A0H3ACP4_NITV4</name>
<sequence length="118" mass="13246">MVWGVSGKRAGVVRYQVTVRLTSGDVRRWAGDGQADVFRFIRFMGRVIRIIGCRQESGGLHGGFGATSGPSFVVRRRREIRQGQAFAIPCRWKRVHAFARSYPQQGKVARRARLATNA</sequence>
<gene>
    <name evidence="1" type="ordered locus">Dvul_3088</name>
</gene>
<dbReference type="HOGENOM" id="CLU_2069352_0_0_7"/>
<evidence type="ECO:0000313" key="1">
    <source>
        <dbReference type="EMBL" id="ABM30099.1"/>
    </source>
</evidence>
<proteinExistence type="predicted"/>
<dbReference type="AlphaFoldDB" id="A0A0H3ACP4"/>
<dbReference type="KEGG" id="dvl:Dvul_3088"/>
<geneLocation type="plasmid" evidence="1 2">
    <name>pDVUL01</name>
</geneLocation>
<reference evidence="2" key="1">
    <citation type="journal article" date="2009" name="Environ. Microbiol.">
        <title>Contribution of mobile genetic elements to Desulfovibrio vulgaris genome plasticity.</title>
        <authorList>
            <person name="Walker C.B."/>
            <person name="Stolyar S."/>
            <person name="Chivian D."/>
            <person name="Pinel N."/>
            <person name="Gabster J.A."/>
            <person name="Dehal P.S."/>
            <person name="He Z."/>
            <person name="Yang Z.K."/>
            <person name="Yen H.C."/>
            <person name="Zhou J."/>
            <person name="Wall J.D."/>
            <person name="Hazen T.C."/>
            <person name="Arkin A.P."/>
            <person name="Stahl D.A."/>
        </authorList>
    </citation>
    <scope>NUCLEOTIDE SEQUENCE [LARGE SCALE GENOMIC DNA]</scope>
    <source>
        <strain evidence="2">DP4</strain>
        <plasmid evidence="2">Plasmid pDVUL01</plasmid>
    </source>
</reference>